<reference evidence="1 2" key="1">
    <citation type="submission" date="2018-11" db="EMBL/GenBank/DDBJ databases">
        <authorList>
            <person name="Jang G.I."/>
            <person name="Hwang C.Y."/>
        </authorList>
    </citation>
    <scope>NUCLEOTIDE SEQUENCE [LARGE SCALE GENOMIC DNA]</scope>
    <source>
        <strain evidence="1 2">SSM26</strain>
    </source>
</reference>
<organism evidence="1 2">
    <name type="scientific">Pseudomonas neustonica</name>
    <dbReference type="NCBI Taxonomy" id="2487346"/>
    <lineage>
        <taxon>Bacteria</taxon>
        <taxon>Pseudomonadati</taxon>
        <taxon>Pseudomonadota</taxon>
        <taxon>Gammaproteobacteria</taxon>
        <taxon>Pseudomonadales</taxon>
        <taxon>Pseudomonadaceae</taxon>
        <taxon>Pseudomonas</taxon>
    </lineage>
</organism>
<keyword evidence="2" id="KW-1185">Reference proteome</keyword>
<evidence type="ECO:0000313" key="1">
    <source>
        <dbReference type="EMBL" id="ROZ81719.1"/>
    </source>
</evidence>
<accession>A0ABX9XGN5</accession>
<comment type="caution">
    <text evidence="1">The sequence shown here is derived from an EMBL/GenBank/DDBJ whole genome shotgun (WGS) entry which is preliminary data.</text>
</comment>
<name>A0ABX9XGN5_9PSED</name>
<dbReference type="Proteomes" id="UP000275199">
    <property type="component" value="Unassembled WGS sequence"/>
</dbReference>
<dbReference type="EMBL" id="RKKU01000027">
    <property type="protein sequence ID" value="ROZ81719.1"/>
    <property type="molecule type" value="Genomic_DNA"/>
</dbReference>
<dbReference type="Gene3D" id="3.90.1720.70">
    <property type="match status" value="1"/>
</dbReference>
<sequence>MTTLTASAGGASTEIQINRPEFEALWRAYSEVGMKDYQQVYDLVGGNVAELRQARPADYTNACALRMSRGFNYGGYVIPKGTIIQGTNIYRAKGADGLPYILRVNDVINFVRHNWGAPDKTLAPSEHDQLNGLKGLIVIEVQGWSDASGHVTLWDGVATGDDSDYQNPQSHAFDSPAVSPKHILYWELK</sequence>
<gene>
    <name evidence="1" type="ORF">EF096_16670</name>
</gene>
<dbReference type="RefSeq" id="WP_123890917.1">
    <property type="nucleotide sequence ID" value="NZ_JBPYCX010000005.1"/>
</dbReference>
<evidence type="ECO:0008006" key="3">
    <source>
        <dbReference type="Google" id="ProtNLM"/>
    </source>
</evidence>
<evidence type="ECO:0000313" key="2">
    <source>
        <dbReference type="Proteomes" id="UP000275199"/>
    </source>
</evidence>
<dbReference type="Pfam" id="PF14113">
    <property type="entry name" value="Tae4"/>
    <property type="match status" value="1"/>
</dbReference>
<proteinExistence type="predicted"/>
<dbReference type="InterPro" id="IPR025562">
    <property type="entry name" value="Tae4"/>
</dbReference>
<protein>
    <recommendedName>
        <fullName evidence="3">Type VI secretion system amidase effector protein Tae4</fullName>
    </recommendedName>
</protein>